<feature type="transmembrane region" description="Helical" evidence="5">
    <location>
        <begin position="133"/>
        <end position="152"/>
    </location>
</feature>
<keyword evidence="4 5" id="KW-0472">Membrane</keyword>
<proteinExistence type="predicted"/>
<dbReference type="PROSITE" id="PS50850">
    <property type="entry name" value="MFS"/>
    <property type="match status" value="1"/>
</dbReference>
<name>A0ABU7KHG9_9ACTN</name>
<feature type="transmembrane region" description="Helical" evidence="5">
    <location>
        <begin position="299"/>
        <end position="322"/>
    </location>
</feature>
<feature type="transmembrane region" description="Helical" evidence="5">
    <location>
        <begin position="64"/>
        <end position="87"/>
    </location>
</feature>
<protein>
    <submittedName>
        <fullName evidence="7">MFS transporter</fullName>
    </submittedName>
</protein>
<dbReference type="InterPro" id="IPR053160">
    <property type="entry name" value="MFS_DHA3_Transporter"/>
</dbReference>
<dbReference type="Pfam" id="PF07690">
    <property type="entry name" value="MFS_1"/>
    <property type="match status" value="1"/>
</dbReference>
<dbReference type="InterPro" id="IPR036259">
    <property type="entry name" value="MFS_trans_sf"/>
</dbReference>
<comment type="subcellular location">
    <subcellularLocation>
        <location evidence="1">Cell membrane</location>
        <topology evidence="1">Multi-pass membrane protein</topology>
    </subcellularLocation>
</comment>
<evidence type="ECO:0000256" key="5">
    <source>
        <dbReference type="SAM" id="Phobius"/>
    </source>
</evidence>
<dbReference type="EMBL" id="JAUZMY010000060">
    <property type="protein sequence ID" value="MEE2041679.1"/>
    <property type="molecule type" value="Genomic_DNA"/>
</dbReference>
<dbReference type="PANTHER" id="PTHR23530">
    <property type="entry name" value="TRANSPORT PROTEIN-RELATED"/>
    <property type="match status" value="1"/>
</dbReference>
<dbReference type="Proteomes" id="UP001356095">
    <property type="component" value="Unassembled WGS sequence"/>
</dbReference>
<feature type="transmembrane region" description="Helical" evidence="5">
    <location>
        <begin position="108"/>
        <end position="127"/>
    </location>
</feature>
<accession>A0ABU7KHG9</accession>
<dbReference type="CDD" id="cd06174">
    <property type="entry name" value="MFS"/>
    <property type="match status" value="1"/>
</dbReference>
<dbReference type="Gene3D" id="1.20.1250.20">
    <property type="entry name" value="MFS general substrate transporter like domains"/>
    <property type="match status" value="1"/>
</dbReference>
<dbReference type="PANTHER" id="PTHR23530:SF1">
    <property type="entry name" value="PERMEASE, MAJOR FACILITATOR SUPERFAMILY-RELATED"/>
    <property type="match status" value="1"/>
</dbReference>
<keyword evidence="8" id="KW-1185">Reference proteome</keyword>
<feature type="transmembrane region" description="Helical" evidence="5">
    <location>
        <begin position="244"/>
        <end position="262"/>
    </location>
</feature>
<evidence type="ECO:0000313" key="8">
    <source>
        <dbReference type="Proteomes" id="UP001356095"/>
    </source>
</evidence>
<reference evidence="7 8" key="1">
    <citation type="submission" date="2023-08" db="EMBL/GenBank/DDBJ databases">
        <authorList>
            <person name="Girao M."/>
            <person name="Carvalho M.F."/>
        </authorList>
    </citation>
    <scope>NUCLEOTIDE SEQUENCE [LARGE SCALE GENOMIC DNA]</scope>
    <source>
        <strain evidence="7 8">CT-R113</strain>
    </source>
</reference>
<dbReference type="InterPro" id="IPR011701">
    <property type="entry name" value="MFS"/>
</dbReference>
<dbReference type="InterPro" id="IPR020846">
    <property type="entry name" value="MFS_dom"/>
</dbReference>
<feature type="domain" description="Major facilitator superfamily (MFS) profile" evidence="6">
    <location>
        <begin position="1"/>
        <end position="357"/>
    </location>
</feature>
<organism evidence="7 8">
    <name type="scientific">Nocardiopsis codii</name>
    <dbReference type="NCBI Taxonomy" id="3065942"/>
    <lineage>
        <taxon>Bacteria</taxon>
        <taxon>Bacillati</taxon>
        <taxon>Actinomycetota</taxon>
        <taxon>Actinomycetes</taxon>
        <taxon>Streptosporangiales</taxon>
        <taxon>Nocardiopsidaceae</taxon>
        <taxon>Nocardiopsis</taxon>
    </lineage>
</organism>
<evidence type="ECO:0000256" key="1">
    <source>
        <dbReference type="ARBA" id="ARBA00004651"/>
    </source>
</evidence>
<feature type="transmembrane region" description="Helical" evidence="5">
    <location>
        <begin position="40"/>
        <end position="58"/>
    </location>
</feature>
<feature type="transmembrane region" description="Helical" evidence="5">
    <location>
        <begin position="334"/>
        <end position="353"/>
    </location>
</feature>
<feature type="transmembrane region" description="Helical" evidence="5">
    <location>
        <begin position="6"/>
        <end position="28"/>
    </location>
</feature>
<comment type="caution">
    <text evidence="7">The sequence shown here is derived from an EMBL/GenBank/DDBJ whole genome shotgun (WGS) entry which is preliminary data.</text>
</comment>
<gene>
    <name evidence="7" type="ORF">Q8791_31105</name>
</gene>
<evidence type="ECO:0000259" key="6">
    <source>
        <dbReference type="PROSITE" id="PS50850"/>
    </source>
</evidence>
<evidence type="ECO:0000313" key="7">
    <source>
        <dbReference type="EMBL" id="MEE2041679.1"/>
    </source>
</evidence>
<evidence type="ECO:0000256" key="2">
    <source>
        <dbReference type="ARBA" id="ARBA00022692"/>
    </source>
</evidence>
<dbReference type="SUPFAM" id="SSF103473">
    <property type="entry name" value="MFS general substrate transporter"/>
    <property type="match status" value="1"/>
</dbReference>
<feature type="transmembrane region" description="Helical" evidence="5">
    <location>
        <begin position="268"/>
        <end position="287"/>
    </location>
</feature>
<evidence type="ECO:0000256" key="3">
    <source>
        <dbReference type="ARBA" id="ARBA00022989"/>
    </source>
</evidence>
<feature type="transmembrane region" description="Helical" evidence="5">
    <location>
        <begin position="179"/>
        <end position="200"/>
    </location>
</feature>
<evidence type="ECO:0000256" key="4">
    <source>
        <dbReference type="ARBA" id="ARBA00023136"/>
    </source>
</evidence>
<keyword evidence="2 5" id="KW-0812">Transmembrane</keyword>
<feature type="transmembrane region" description="Helical" evidence="5">
    <location>
        <begin position="212"/>
        <end position="232"/>
    </location>
</feature>
<keyword evidence="3 5" id="KW-1133">Transmembrane helix</keyword>
<sequence length="374" mass="38345">MGRGVDPWLLGTVLAAANLVGLVIEAPSGALGDRYGHRRLMVVGLTLWGAGFVVFGLADTFAPTALGLGLWAVGYHLYSGTPTALVVNRIGSRDRAARIARTVRYGQVAGRSGGVLGAASVMVAGAWMPADPLVAAGGVLLVLLAALGPVCFPPSPGQPGRRVLAIVVESASLVAGARFLPLVALVASMAVGTALLVVSWQPMLVAAYGDDVRLNGLMLLVMTAALVAGALCARFADRRDPRRWGPAFAALVGAPVVLAAHGSVPLPVGLVASELLIGLTGVLMGVWQQTMFTDANRNTMFSMLAMVGGVFVAATTLSFGWMWELFGMVRTTTVLASVGVLLAGASAVLARFVPESAGPAEGSEPAPEAEERNG</sequence>